<evidence type="ECO:0000256" key="1">
    <source>
        <dbReference type="SAM" id="Phobius"/>
    </source>
</evidence>
<dbReference type="RefSeq" id="WP_218143085.1">
    <property type="nucleotide sequence ID" value="NZ_FNWU01000030.1"/>
</dbReference>
<keyword evidence="1" id="KW-0472">Membrane</keyword>
<dbReference type="OrthoDB" id="204680at2157"/>
<feature type="transmembrane region" description="Helical" evidence="1">
    <location>
        <begin position="140"/>
        <end position="159"/>
    </location>
</feature>
<protein>
    <recommendedName>
        <fullName evidence="4">Histidine kinase</fullName>
    </recommendedName>
</protein>
<dbReference type="EMBL" id="FNWU01000030">
    <property type="protein sequence ID" value="SEH67787.1"/>
    <property type="molecule type" value="Genomic_DNA"/>
</dbReference>
<sequence>MATDTTTASATTGVASNRWIAGAVGGFIGSIPFGLMMMYVMPPPMLEVVVPALYGLDGLVAGWAIHQFHGVVLGVVYVGLVQLPPLKRPASEPSSAFVLAIGYGILTTIVFAVLVMPIWLATVGFPNAPPFPNVAIPGTIVSTIGHIVYAIPLALLYAVTGTTEG</sequence>
<evidence type="ECO:0008006" key="4">
    <source>
        <dbReference type="Google" id="ProtNLM"/>
    </source>
</evidence>
<dbReference type="AlphaFoldDB" id="A0A1H6K4D7"/>
<accession>A0A1H6K4D7</accession>
<name>A0A1H6K4D7_9EURY</name>
<evidence type="ECO:0000313" key="3">
    <source>
        <dbReference type="Proteomes" id="UP000199215"/>
    </source>
</evidence>
<evidence type="ECO:0000313" key="2">
    <source>
        <dbReference type="EMBL" id="SEH67787.1"/>
    </source>
</evidence>
<reference evidence="2 3" key="1">
    <citation type="submission" date="2016-10" db="EMBL/GenBank/DDBJ databases">
        <authorList>
            <person name="de Groot N.N."/>
        </authorList>
    </citation>
    <scope>NUCLEOTIDE SEQUENCE [LARGE SCALE GENOMIC DNA]</scope>
    <source>
        <strain evidence="2 3">IBRC-M10418</strain>
    </source>
</reference>
<keyword evidence="3" id="KW-1185">Reference proteome</keyword>
<proteinExistence type="predicted"/>
<organism evidence="2 3">
    <name type="scientific">Halopenitus malekzadehii</name>
    <dbReference type="NCBI Taxonomy" id="1267564"/>
    <lineage>
        <taxon>Archaea</taxon>
        <taxon>Methanobacteriati</taxon>
        <taxon>Methanobacteriota</taxon>
        <taxon>Stenosarchaea group</taxon>
        <taxon>Halobacteria</taxon>
        <taxon>Halobacteriales</taxon>
        <taxon>Haloferacaceae</taxon>
        <taxon>Halopenitus</taxon>
    </lineage>
</organism>
<keyword evidence="1" id="KW-0812">Transmembrane</keyword>
<dbReference type="Proteomes" id="UP000199215">
    <property type="component" value="Unassembled WGS sequence"/>
</dbReference>
<feature type="transmembrane region" description="Helical" evidence="1">
    <location>
        <begin position="95"/>
        <end position="120"/>
    </location>
</feature>
<keyword evidence="1" id="KW-1133">Transmembrane helix</keyword>
<gene>
    <name evidence="2" type="ORF">SAMN05192561_1303</name>
</gene>
<feature type="transmembrane region" description="Helical" evidence="1">
    <location>
        <begin position="60"/>
        <end position="83"/>
    </location>
</feature>
<feature type="transmembrane region" description="Helical" evidence="1">
    <location>
        <begin position="19"/>
        <end position="40"/>
    </location>
</feature>